<dbReference type="PROSITE" id="PS50048">
    <property type="entry name" value="ZN2_CY6_FUNGAL_2"/>
    <property type="match status" value="1"/>
</dbReference>
<dbReference type="SMART" id="SM00066">
    <property type="entry name" value="GAL4"/>
    <property type="match status" value="1"/>
</dbReference>
<dbReference type="InterPro" id="IPR001138">
    <property type="entry name" value="Zn2Cys6_DnaBD"/>
</dbReference>
<dbReference type="STRING" id="2010991.A0A3M2RMY8"/>
<keyword evidence="1" id="KW-0539">Nucleus</keyword>
<sequence length="466" mass="52747">MPGTPSSTGCEACRKQKKRCDKVQPKCGRCKRLSINCVGNGVKRWKFQSFGVEDQRLTPTPKRSPSNGKTRVASSLVHILGIEDIRYDLRAFGGKLIPDLPPQLGSSPALDACVSAMVALYRSRQYQQSKVEALSRYGEALAATRKSIMDPSEPVVVKMRTVSVMYICHSWLDRKHAEQHREMISHLFREAVEAGKAEEIEPEYFQGLTQLAVLANILNPRFELGPWFWNACKNTGTPRPVRYHQGTFLSLEPTTMAEAAIYIRSPRRYQYQIRCMYNLVQSEKARIRQLVTLATMATMTPKAPPMAMRVLSSYRFAWGLLLGLGSILNHVLRIFDQDLDLLTESHQYVDEAIVLTEQTAPSRPNGAAFTPDYLKMVWASITDSYRSAEIEAILLDYENDVEGAEYLEEALAMKRRLYRMARRETQFQMQTPPEVPMMLGCSMQVQDPLDDVQVHDIGAPSECVIL</sequence>
<evidence type="ECO:0000313" key="4">
    <source>
        <dbReference type="Proteomes" id="UP000277212"/>
    </source>
</evidence>
<name>A0A3M2RMY8_9HYPO</name>
<dbReference type="AlphaFoldDB" id="A0A3M2RMY8"/>
<dbReference type="GO" id="GO:0008270">
    <property type="term" value="F:zinc ion binding"/>
    <property type="evidence" value="ECO:0007669"/>
    <property type="project" value="InterPro"/>
</dbReference>
<dbReference type="PROSITE" id="PS00463">
    <property type="entry name" value="ZN2_CY6_FUNGAL_1"/>
    <property type="match status" value="1"/>
</dbReference>
<dbReference type="InterPro" id="IPR036864">
    <property type="entry name" value="Zn2-C6_fun-type_DNA-bd_sf"/>
</dbReference>
<organism evidence="3 4">
    <name type="scientific">Fusarium kuroshium</name>
    <dbReference type="NCBI Taxonomy" id="2010991"/>
    <lineage>
        <taxon>Eukaryota</taxon>
        <taxon>Fungi</taxon>
        <taxon>Dikarya</taxon>
        <taxon>Ascomycota</taxon>
        <taxon>Pezizomycotina</taxon>
        <taxon>Sordariomycetes</taxon>
        <taxon>Hypocreomycetidae</taxon>
        <taxon>Hypocreales</taxon>
        <taxon>Nectriaceae</taxon>
        <taxon>Fusarium</taxon>
        <taxon>Fusarium solani species complex</taxon>
    </lineage>
</organism>
<dbReference type="Gene3D" id="4.10.240.10">
    <property type="entry name" value="Zn(2)-C6 fungal-type DNA-binding domain"/>
    <property type="match status" value="1"/>
</dbReference>
<dbReference type="Pfam" id="PF00172">
    <property type="entry name" value="Zn_clus"/>
    <property type="match status" value="1"/>
</dbReference>
<dbReference type="InterPro" id="IPR053178">
    <property type="entry name" value="Osmoadaptation_assoc"/>
</dbReference>
<reference evidence="3 4" key="1">
    <citation type="submission" date="2017-06" db="EMBL/GenBank/DDBJ databases">
        <title>Comparative genomic analysis of Ambrosia Fusariam Clade fungi.</title>
        <authorList>
            <person name="Stajich J.E."/>
            <person name="Carrillo J."/>
            <person name="Kijimoto T."/>
            <person name="Eskalen A."/>
            <person name="O'Donnell K."/>
            <person name="Kasson M."/>
        </authorList>
    </citation>
    <scope>NUCLEOTIDE SEQUENCE [LARGE SCALE GENOMIC DNA]</scope>
    <source>
        <strain evidence="3">UCR3666</strain>
    </source>
</reference>
<dbReference type="GO" id="GO:0000981">
    <property type="term" value="F:DNA-binding transcription factor activity, RNA polymerase II-specific"/>
    <property type="evidence" value="ECO:0007669"/>
    <property type="project" value="InterPro"/>
</dbReference>
<dbReference type="SUPFAM" id="SSF57701">
    <property type="entry name" value="Zn2/Cys6 DNA-binding domain"/>
    <property type="match status" value="1"/>
</dbReference>
<dbReference type="OrthoDB" id="3509362at2759"/>
<proteinExistence type="predicted"/>
<protein>
    <recommendedName>
        <fullName evidence="2">Zn(2)-C6 fungal-type domain-containing protein</fullName>
    </recommendedName>
</protein>
<comment type="caution">
    <text evidence="3">The sequence shown here is derived from an EMBL/GenBank/DDBJ whole genome shotgun (WGS) entry which is preliminary data.</text>
</comment>
<evidence type="ECO:0000256" key="1">
    <source>
        <dbReference type="ARBA" id="ARBA00023242"/>
    </source>
</evidence>
<evidence type="ECO:0000259" key="2">
    <source>
        <dbReference type="PROSITE" id="PS50048"/>
    </source>
</evidence>
<dbReference type="PANTHER" id="PTHR38111:SF11">
    <property type="entry name" value="TRANSCRIPTION FACTOR DOMAIN-CONTAINING PROTEIN-RELATED"/>
    <property type="match status" value="1"/>
</dbReference>
<dbReference type="EMBL" id="NKUJ01000401">
    <property type="protein sequence ID" value="RMJ06604.1"/>
    <property type="molecule type" value="Genomic_DNA"/>
</dbReference>
<gene>
    <name evidence="3" type="ORF">CDV36_013794</name>
</gene>
<feature type="domain" description="Zn(2)-C6 fungal-type" evidence="2">
    <location>
        <begin position="9"/>
        <end position="38"/>
    </location>
</feature>
<dbReference type="PANTHER" id="PTHR38111">
    <property type="entry name" value="ZN(2)-C6 FUNGAL-TYPE DOMAIN-CONTAINING PROTEIN-RELATED"/>
    <property type="match status" value="1"/>
</dbReference>
<dbReference type="CDD" id="cd00067">
    <property type="entry name" value="GAL4"/>
    <property type="match status" value="1"/>
</dbReference>
<accession>A0A3M2RMY8</accession>
<evidence type="ECO:0000313" key="3">
    <source>
        <dbReference type="EMBL" id="RMJ06604.1"/>
    </source>
</evidence>
<keyword evidence="4" id="KW-1185">Reference proteome</keyword>
<dbReference type="Proteomes" id="UP000277212">
    <property type="component" value="Unassembled WGS sequence"/>
</dbReference>